<evidence type="ECO:0000256" key="1">
    <source>
        <dbReference type="SAM" id="MobiDB-lite"/>
    </source>
</evidence>
<name>A0A6G1QLA6_CHAAH</name>
<protein>
    <submittedName>
        <fullName evidence="2">Uncharacterized protein</fullName>
    </submittedName>
</protein>
<sequence>MCTQNPTPHPPLGTSKFKEENSSGGSIGEIGGIGNQIGLQHTNQALAKVSVITVMASSVNVCLFS</sequence>
<keyword evidence="3" id="KW-1185">Reference proteome</keyword>
<dbReference type="AlphaFoldDB" id="A0A6G1QLA6"/>
<reference evidence="3" key="2">
    <citation type="submission" date="2019-02" db="EMBL/GenBank/DDBJ databases">
        <title>Opniocepnalus argus Var Kimnra genome.</title>
        <authorList>
            <person name="Zhou C."/>
            <person name="Xiao S."/>
        </authorList>
    </citation>
    <scope>NUCLEOTIDE SEQUENCE [LARGE SCALE GENOMIC DNA]</scope>
</reference>
<reference evidence="2 3" key="1">
    <citation type="submission" date="2019-02" db="EMBL/GenBank/DDBJ databases">
        <title>Opniocepnalus argus genome.</title>
        <authorList>
            <person name="Zhou C."/>
            <person name="Xiao S."/>
        </authorList>
    </citation>
    <scope>NUCLEOTIDE SEQUENCE [LARGE SCALE GENOMIC DNA]</scope>
    <source>
        <strain evidence="2">OARG1902GOOAL</strain>
        <tissue evidence="2">Muscle</tissue>
    </source>
</reference>
<dbReference type="EMBL" id="CM015730">
    <property type="protein sequence ID" value="KAF3703342.1"/>
    <property type="molecule type" value="Genomic_DNA"/>
</dbReference>
<dbReference type="Proteomes" id="UP000503349">
    <property type="component" value="Chromosome 19"/>
</dbReference>
<evidence type="ECO:0000313" key="2">
    <source>
        <dbReference type="EMBL" id="KAF3703342.1"/>
    </source>
</evidence>
<gene>
    <name evidence="2" type="ORF">EXN66_Car019030</name>
</gene>
<proteinExistence type="predicted"/>
<evidence type="ECO:0000313" key="3">
    <source>
        <dbReference type="Proteomes" id="UP000503349"/>
    </source>
</evidence>
<accession>A0A6G1QLA6</accession>
<organism evidence="2 3">
    <name type="scientific">Channa argus</name>
    <name type="common">Northern snakehead</name>
    <name type="synonym">Ophicephalus argus</name>
    <dbReference type="NCBI Taxonomy" id="215402"/>
    <lineage>
        <taxon>Eukaryota</taxon>
        <taxon>Metazoa</taxon>
        <taxon>Chordata</taxon>
        <taxon>Craniata</taxon>
        <taxon>Vertebrata</taxon>
        <taxon>Euteleostomi</taxon>
        <taxon>Actinopterygii</taxon>
        <taxon>Neopterygii</taxon>
        <taxon>Teleostei</taxon>
        <taxon>Neoteleostei</taxon>
        <taxon>Acanthomorphata</taxon>
        <taxon>Anabantaria</taxon>
        <taxon>Anabantiformes</taxon>
        <taxon>Channoidei</taxon>
        <taxon>Channidae</taxon>
        <taxon>Channa</taxon>
    </lineage>
</organism>
<feature type="region of interest" description="Disordered" evidence="1">
    <location>
        <begin position="1"/>
        <end position="25"/>
    </location>
</feature>